<evidence type="ECO:0000313" key="6">
    <source>
        <dbReference type="Proteomes" id="UP000254978"/>
    </source>
</evidence>
<keyword evidence="1" id="KW-0805">Transcription regulation</keyword>
<protein>
    <submittedName>
        <fullName evidence="5">GntR family transcriptional regulator</fullName>
    </submittedName>
</protein>
<dbReference type="SMART" id="SM00895">
    <property type="entry name" value="FCD"/>
    <property type="match status" value="1"/>
</dbReference>
<sequence length="250" mass="26842">MTFEPIEKLRAHERVVVQIEQSIADGKFVPGDRFPSERELVEQFDISRPTVREGLRVAESLGLIEVRPGNPNGSIITAHYPKGLARVIEGVLRGKAASLEHVVEMRMLLEGQASFYAAQQSGEAVAPLREALEQMRRATNLAELEAADLMFHEAQGAASGNPLIALMVVAMRDVTRATINVGLPSLGWPDARDTATERHGAILEAVEAGDGEAACRVARANLMATYEPLVGGSADRLCALVTATPAALNL</sequence>
<dbReference type="CDD" id="cd07377">
    <property type="entry name" value="WHTH_GntR"/>
    <property type="match status" value="1"/>
</dbReference>
<dbReference type="AlphaFoldDB" id="A0A378TKC2"/>
<dbReference type="OrthoDB" id="120836at2"/>
<feature type="domain" description="HTH gntR-type" evidence="4">
    <location>
        <begin position="9"/>
        <end position="79"/>
    </location>
</feature>
<evidence type="ECO:0000256" key="2">
    <source>
        <dbReference type="ARBA" id="ARBA00023125"/>
    </source>
</evidence>
<evidence type="ECO:0000313" key="5">
    <source>
        <dbReference type="EMBL" id="STZ60006.1"/>
    </source>
</evidence>
<dbReference type="Pfam" id="PF00392">
    <property type="entry name" value="GntR"/>
    <property type="match status" value="1"/>
</dbReference>
<dbReference type="InterPro" id="IPR011711">
    <property type="entry name" value="GntR_C"/>
</dbReference>
<keyword evidence="6" id="KW-1185">Reference proteome</keyword>
<keyword evidence="3" id="KW-0804">Transcription</keyword>
<dbReference type="GO" id="GO:0003700">
    <property type="term" value="F:DNA-binding transcription factor activity"/>
    <property type="evidence" value="ECO:0007669"/>
    <property type="project" value="InterPro"/>
</dbReference>
<dbReference type="InterPro" id="IPR036388">
    <property type="entry name" value="WH-like_DNA-bd_sf"/>
</dbReference>
<dbReference type="Gene3D" id="1.20.120.530">
    <property type="entry name" value="GntR ligand-binding domain-like"/>
    <property type="match status" value="1"/>
</dbReference>
<dbReference type="Proteomes" id="UP000254978">
    <property type="component" value="Unassembled WGS sequence"/>
</dbReference>
<dbReference type="SUPFAM" id="SSF46785">
    <property type="entry name" value="Winged helix' DNA-binding domain"/>
    <property type="match status" value="1"/>
</dbReference>
<dbReference type="GO" id="GO:0003677">
    <property type="term" value="F:DNA binding"/>
    <property type="evidence" value="ECO:0007669"/>
    <property type="project" value="UniProtKB-KW"/>
</dbReference>
<gene>
    <name evidence="5" type="primary">lutR_6</name>
    <name evidence="5" type="ORF">NCTC10821_03544</name>
</gene>
<dbReference type="Pfam" id="PF07729">
    <property type="entry name" value="FCD"/>
    <property type="match status" value="1"/>
</dbReference>
<proteinExistence type="predicted"/>
<dbReference type="InterPro" id="IPR036390">
    <property type="entry name" value="WH_DNA-bd_sf"/>
</dbReference>
<dbReference type="PANTHER" id="PTHR43537:SF5">
    <property type="entry name" value="UXU OPERON TRANSCRIPTIONAL REGULATOR"/>
    <property type="match status" value="1"/>
</dbReference>
<reference evidence="5 6" key="1">
    <citation type="submission" date="2018-06" db="EMBL/GenBank/DDBJ databases">
        <authorList>
            <consortium name="Pathogen Informatics"/>
            <person name="Doyle S."/>
        </authorList>
    </citation>
    <scope>NUCLEOTIDE SEQUENCE [LARGE SCALE GENOMIC DNA]</scope>
    <source>
        <strain evidence="5 6">NCTC10821</strain>
    </source>
</reference>
<dbReference type="PROSITE" id="PS50949">
    <property type="entry name" value="HTH_GNTR"/>
    <property type="match status" value="1"/>
</dbReference>
<dbReference type="SUPFAM" id="SSF48008">
    <property type="entry name" value="GntR ligand-binding domain-like"/>
    <property type="match status" value="1"/>
</dbReference>
<evidence type="ECO:0000256" key="3">
    <source>
        <dbReference type="ARBA" id="ARBA00023163"/>
    </source>
</evidence>
<name>A0A378TKC2_9MYCO</name>
<dbReference type="InterPro" id="IPR008920">
    <property type="entry name" value="TF_FadR/GntR_C"/>
</dbReference>
<dbReference type="PRINTS" id="PR00035">
    <property type="entry name" value="HTHGNTR"/>
</dbReference>
<dbReference type="PANTHER" id="PTHR43537">
    <property type="entry name" value="TRANSCRIPTIONAL REGULATOR, GNTR FAMILY"/>
    <property type="match status" value="1"/>
</dbReference>
<dbReference type="SMART" id="SM00345">
    <property type="entry name" value="HTH_GNTR"/>
    <property type="match status" value="1"/>
</dbReference>
<evidence type="ECO:0000259" key="4">
    <source>
        <dbReference type="PROSITE" id="PS50949"/>
    </source>
</evidence>
<evidence type="ECO:0000256" key="1">
    <source>
        <dbReference type="ARBA" id="ARBA00023015"/>
    </source>
</evidence>
<keyword evidence="2" id="KW-0238">DNA-binding</keyword>
<dbReference type="EMBL" id="UGQT01000001">
    <property type="protein sequence ID" value="STZ60006.1"/>
    <property type="molecule type" value="Genomic_DNA"/>
</dbReference>
<organism evidence="5 6">
    <name type="scientific">Mycolicibacterium tokaiense</name>
    <dbReference type="NCBI Taxonomy" id="39695"/>
    <lineage>
        <taxon>Bacteria</taxon>
        <taxon>Bacillati</taxon>
        <taxon>Actinomycetota</taxon>
        <taxon>Actinomycetes</taxon>
        <taxon>Mycobacteriales</taxon>
        <taxon>Mycobacteriaceae</taxon>
        <taxon>Mycolicibacterium</taxon>
    </lineage>
</organism>
<dbReference type="InterPro" id="IPR000524">
    <property type="entry name" value="Tscrpt_reg_HTH_GntR"/>
</dbReference>
<dbReference type="RefSeq" id="WP_115279323.1">
    <property type="nucleotide sequence ID" value="NZ_AP022600.1"/>
</dbReference>
<accession>A0A378TKC2</accession>
<dbReference type="Gene3D" id="1.10.10.10">
    <property type="entry name" value="Winged helix-like DNA-binding domain superfamily/Winged helix DNA-binding domain"/>
    <property type="match status" value="1"/>
</dbReference>